<dbReference type="GO" id="GO:0044695">
    <property type="term" value="C:Dsc E3 ubiquitin ligase complex"/>
    <property type="evidence" value="ECO:0007669"/>
    <property type="project" value="InterPro"/>
</dbReference>
<dbReference type="PANTHER" id="PTHR28049">
    <property type="entry name" value="TRANSMEMBRANE PROTEIN YOR223W"/>
    <property type="match status" value="1"/>
</dbReference>
<feature type="region of interest" description="Disordered" evidence="1">
    <location>
        <begin position="192"/>
        <end position="215"/>
    </location>
</feature>
<accession>A0A8H6BCP1</accession>
<evidence type="ECO:0000259" key="4">
    <source>
        <dbReference type="Pfam" id="PF13373"/>
    </source>
</evidence>
<dbReference type="GO" id="GO:0005783">
    <property type="term" value="C:endoplasmic reticulum"/>
    <property type="evidence" value="ECO:0007669"/>
    <property type="project" value="TreeGrafter"/>
</dbReference>
<dbReference type="AlphaFoldDB" id="A0A8H6BCP1"/>
<feature type="domain" description="DSC E3 ubiquitin ligase complex subunit 3 ubiquitin-like" evidence="3">
    <location>
        <begin position="17"/>
        <end position="106"/>
    </location>
</feature>
<dbReference type="Pfam" id="PF13373">
    <property type="entry name" value="Dsc3_C"/>
    <property type="match status" value="1"/>
</dbReference>
<comment type="caution">
    <text evidence="5">The sequence shown here is derived from an EMBL/GenBank/DDBJ whole genome shotgun (WGS) entry which is preliminary data.</text>
</comment>
<dbReference type="InterPro" id="IPR025390">
    <property type="entry name" value="Dsc3_C"/>
</dbReference>
<feature type="transmembrane region" description="Helical" evidence="2">
    <location>
        <begin position="240"/>
        <end position="260"/>
    </location>
</feature>
<evidence type="ECO:0000259" key="3">
    <source>
        <dbReference type="Pfam" id="PF10302"/>
    </source>
</evidence>
<evidence type="ECO:0000256" key="1">
    <source>
        <dbReference type="SAM" id="MobiDB-lite"/>
    </source>
</evidence>
<evidence type="ECO:0000256" key="2">
    <source>
        <dbReference type="SAM" id="Phobius"/>
    </source>
</evidence>
<feature type="transmembrane region" description="Helical" evidence="2">
    <location>
        <begin position="272"/>
        <end position="290"/>
    </location>
</feature>
<evidence type="ECO:0000313" key="5">
    <source>
        <dbReference type="EMBL" id="KAF6009161.1"/>
    </source>
</evidence>
<dbReference type="EMBL" id="JABCYN010000031">
    <property type="protein sequence ID" value="KAF6009161.1"/>
    <property type="molecule type" value="Genomic_DNA"/>
</dbReference>
<gene>
    <name evidence="5" type="ORF">HII12_003736</name>
</gene>
<evidence type="ECO:0000313" key="6">
    <source>
        <dbReference type="Proteomes" id="UP000568158"/>
    </source>
</evidence>
<keyword evidence="2" id="KW-0812">Transmembrane</keyword>
<name>A0A8H6BCP1_DEKBR</name>
<protein>
    <recommendedName>
        <fullName evidence="7">Ubiquitin-like domain-containing protein</fullName>
    </recommendedName>
</protein>
<dbReference type="Pfam" id="PF10302">
    <property type="entry name" value="Dsc3_N"/>
    <property type="match status" value="1"/>
</dbReference>
<dbReference type="Proteomes" id="UP000568158">
    <property type="component" value="Unassembled WGS sequence"/>
</dbReference>
<evidence type="ECO:0008006" key="7">
    <source>
        <dbReference type="Google" id="ProtNLM"/>
    </source>
</evidence>
<dbReference type="InterPro" id="IPR045226">
    <property type="entry name" value="Dsc3"/>
</dbReference>
<feature type="compositionally biased region" description="Gly residues" evidence="1">
    <location>
        <begin position="203"/>
        <end position="215"/>
    </location>
</feature>
<keyword evidence="2" id="KW-1133">Transmembrane helix</keyword>
<organism evidence="5 6">
    <name type="scientific">Dekkera bruxellensis</name>
    <name type="common">Brettanomyces custersii</name>
    <dbReference type="NCBI Taxonomy" id="5007"/>
    <lineage>
        <taxon>Eukaryota</taxon>
        <taxon>Fungi</taxon>
        <taxon>Dikarya</taxon>
        <taxon>Ascomycota</taxon>
        <taxon>Saccharomycotina</taxon>
        <taxon>Pichiomycetes</taxon>
        <taxon>Pichiales</taxon>
        <taxon>Pichiaceae</taxon>
        <taxon>Brettanomyces</taxon>
    </lineage>
</organism>
<dbReference type="PANTHER" id="PTHR28049:SF1">
    <property type="entry name" value="DSC E3 UBIQUITIN LIGASE COMPLEX SUBUNIT 3"/>
    <property type="match status" value="1"/>
</dbReference>
<dbReference type="InterPro" id="IPR019413">
    <property type="entry name" value="Dsc3_ub-like_dom"/>
</dbReference>
<reference evidence="5 6" key="1">
    <citation type="journal article" date="2020" name="Appl. Microbiol. Biotechnol.">
        <title>Targeted gene deletion in Brettanomyces bruxellensis with an expression-free CRISPR-Cas9 system.</title>
        <authorList>
            <person name="Varela C."/>
            <person name="Bartel C."/>
            <person name="Onetto C."/>
            <person name="Borneman A."/>
        </authorList>
    </citation>
    <scope>NUCLEOTIDE SEQUENCE [LARGE SCALE GENOMIC DNA]</scope>
    <source>
        <strain evidence="5 6">AWRI1613</strain>
    </source>
</reference>
<keyword evidence="2" id="KW-0472">Membrane</keyword>
<feature type="domain" description="DSC E3 ubiquitin ligase complex subunit 3 C-terminal" evidence="4">
    <location>
        <begin position="132"/>
        <end position="288"/>
    </location>
</feature>
<sequence length="291" mass="31861">MSGINSKSGKGSSKQYELIIRFVGNVKDLEIPLSSEMQLKDVSTPIIRRRIRGAKPALARKRLKLIHNGRVLMNHTDFEKELGYYRNMEREAGAPVRIYIHCMVGEDLTDEELAHEEKLEKQPQKSTTEAPKGFDRFLSQGFSQQDVADLRSQFRRIHGGYLSGQSEDSMLNLEDRWIDSTVNNEIDEFPAGLEASGDTQAGGAPGNGAGAQAGGAANGANGANQNGGFVSRSVNIHKDLFVGVCIGFFLGVFAVLLLSMDIQGVFNKRTRMAIVSGVIVNISFGILKVWS</sequence>
<proteinExistence type="predicted"/>